<keyword evidence="8" id="KW-0548">Nucleotidyltransferase</keyword>
<evidence type="ECO:0000313" key="11">
    <source>
        <dbReference type="EnsemblPlants" id="PAC:32909387.CDS.1"/>
    </source>
</evidence>
<feature type="non-terminal residue" evidence="10">
    <location>
        <position position="1"/>
    </location>
</feature>
<evidence type="ECO:0000256" key="2">
    <source>
        <dbReference type="ARBA" id="ARBA00022723"/>
    </source>
</evidence>
<dbReference type="EMBL" id="ABEU02000024">
    <property type="protein sequence ID" value="PNR27890.1"/>
    <property type="molecule type" value="Genomic_DNA"/>
</dbReference>
<keyword evidence="5" id="KW-0460">Magnesium</keyword>
<keyword evidence="2" id="KW-0479">Metal-binding</keyword>
<evidence type="ECO:0000256" key="8">
    <source>
        <dbReference type="ARBA" id="ARBA00022932"/>
    </source>
</evidence>
<dbReference type="GO" id="GO:0003887">
    <property type="term" value="F:DNA-directed DNA polymerase activity"/>
    <property type="evidence" value="ECO:0007669"/>
    <property type="project" value="UniProtKB-KW"/>
</dbReference>
<dbReference type="GO" id="GO:0003964">
    <property type="term" value="F:RNA-directed DNA polymerase activity"/>
    <property type="evidence" value="ECO:0007669"/>
    <property type="project" value="UniProtKB-KW"/>
</dbReference>
<evidence type="ECO:0000256" key="5">
    <source>
        <dbReference type="ARBA" id="ARBA00022842"/>
    </source>
</evidence>
<evidence type="ECO:0000256" key="1">
    <source>
        <dbReference type="ARBA" id="ARBA00022722"/>
    </source>
</evidence>
<keyword evidence="4" id="KW-0378">Hydrolase</keyword>
<dbReference type="EnsemblPlants" id="Pp3c24_850V3.2">
    <property type="protein sequence ID" value="PAC:32909388.CDS.1"/>
    <property type="gene ID" value="Pp3c24_850"/>
</dbReference>
<protein>
    <submittedName>
        <fullName evidence="10 11">Uncharacterized protein</fullName>
    </submittedName>
</protein>
<sequence length="57" mass="6843">MCKDYLVGRQHQERFPKNSLHCIEKILYLIHFDLVGPMKIPSFKGSKYFVVFTNDYF</sequence>
<evidence type="ECO:0000256" key="4">
    <source>
        <dbReference type="ARBA" id="ARBA00022801"/>
    </source>
</evidence>
<dbReference type="PANTHER" id="PTHR42648">
    <property type="entry name" value="TRANSPOSASE, PUTATIVE-RELATED"/>
    <property type="match status" value="1"/>
</dbReference>
<dbReference type="InParanoid" id="A0A2K1IF38"/>
<accession>A0A2K1IF38</accession>
<evidence type="ECO:0000256" key="7">
    <source>
        <dbReference type="ARBA" id="ARBA00022918"/>
    </source>
</evidence>
<dbReference type="Gramene" id="Pp3c24_850V3.2">
    <property type="protein sequence ID" value="PAC:32909388.CDS.1"/>
    <property type="gene ID" value="Pp3c24_850"/>
</dbReference>
<proteinExistence type="predicted"/>
<reference evidence="10 12" key="2">
    <citation type="journal article" date="2018" name="Plant J.">
        <title>The Physcomitrella patens chromosome-scale assembly reveals moss genome structure and evolution.</title>
        <authorList>
            <person name="Lang D."/>
            <person name="Ullrich K.K."/>
            <person name="Murat F."/>
            <person name="Fuchs J."/>
            <person name="Jenkins J."/>
            <person name="Haas F.B."/>
            <person name="Piednoel M."/>
            <person name="Gundlach H."/>
            <person name="Van Bel M."/>
            <person name="Meyberg R."/>
            <person name="Vives C."/>
            <person name="Morata J."/>
            <person name="Symeonidi A."/>
            <person name="Hiss M."/>
            <person name="Muchero W."/>
            <person name="Kamisugi Y."/>
            <person name="Saleh O."/>
            <person name="Blanc G."/>
            <person name="Decker E.L."/>
            <person name="van Gessel N."/>
            <person name="Grimwood J."/>
            <person name="Hayes R.D."/>
            <person name="Graham S.W."/>
            <person name="Gunter L.E."/>
            <person name="McDaniel S.F."/>
            <person name="Hoernstein S.N.W."/>
            <person name="Larsson A."/>
            <person name="Li F.W."/>
            <person name="Perroud P.F."/>
            <person name="Phillips J."/>
            <person name="Ranjan P."/>
            <person name="Rokshar D.S."/>
            <person name="Rothfels C.J."/>
            <person name="Schneider L."/>
            <person name="Shu S."/>
            <person name="Stevenson D.W."/>
            <person name="Thummler F."/>
            <person name="Tillich M."/>
            <person name="Villarreal Aguilar J.C."/>
            <person name="Widiez T."/>
            <person name="Wong G.K."/>
            <person name="Wymore A."/>
            <person name="Zhang Y."/>
            <person name="Zimmer A.D."/>
            <person name="Quatrano R.S."/>
            <person name="Mayer K.F.X."/>
            <person name="Goodstein D."/>
            <person name="Casacuberta J.M."/>
            <person name="Vandepoele K."/>
            <person name="Reski R."/>
            <person name="Cuming A.C."/>
            <person name="Tuskan G.A."/>
            <person name="Maumus F."/>
            <person name="Salse J."/>
            <person name="Schmutz J."/>
            <person name="Rensing S.A."/>
        </authorList>
    </citation>
    <scope>NUCLEOTIDE SEQUENCE [LARGE SCALE GENOMIC DNA]</scope>
    <source>
        <strain evidence="11 12">cv. Gransden 2004</strain>
    </source>
</reference>
<gene>
    <name evidence="10" type="ORF">PHYPA_028482</name>
</gene>
<keyword evidence="8" id="KW-0239">DNA-directed DNA polymerase</keyword>
<keyword evidence="7" id="KW-0695">RNA-directed DNA polymerase</keyword>
<dbReference type="AlphaFoldDB" id="A0A2K1IF38"/>
<dbReference type="PANTHER" id="PTHR42648:SF11">
    <property type="entry name" value="TRANSPOSON TY4-P GAG-POL POLYPROTEIN"/>
    <property type="match status" value="1"/>
</dbReference>
<keyword evidence="6" id="KW-0229">DNA integration</keyword>
<keyword evidence="9" id="KW-0233">DNA recombination</keyword>
<dbReference type="GO" id="GO:0004519">
    <property type="term" value="F:endonuclease activity"/>
    <property type="evidence" value="ECO:0007669"/>
    <property type="project" value="UniProtKB-KW"/>
</dbReference>
<keyword evidence="12" id="KW-1185">Reference proteome</keyword>
<keyword evidence="3" id="KW-0255">Endonuclease</keyword>
<dbReference type="GO" id="GO:0016787">
    <property type="term" value="F:hydrolase activity"/>
    <property type="evidence" value="ECO:0007669"/>
    <property type="project" value="UniProtKB-KW"/>
</dbReference>
<evidence type="ECO:0000256" key="3">
    <source>
        <dbReference type="ARBA" id="ARBA00022759"/>
    </source>
</evidence>
<keyword evidence="1" id="KW-0540">Nuclease</keyword>
<dbReference type="Proteomes" id="UP000006727">
    <property type="component" value="Chromosome 24"/>
</dbReference>
<dbReference type="GO" id="GO:0046872">
    <property type="term" value="F:metal ion binding"/>
    <property type="evidence" value="ECO:0007669"/>
    <property type="project" value="UniProtKB-KW"/>
</dbReference>
<dbReference type="GO" id="GO:0015074">
    <property type="term" value="P:DNA integration"/>
    <property type="evidence" value="ECO:0007669"/>
    <property type="project" value="UniProtKB-KW"/>
</dbReference>
<evidence type="ECO:0000313" key="12">
    <source>
        <dbReference type="Proteomes" id="UP000006727"/>
    </source>
</evidence>
<dbReference type="Gramene" id="Pp3c24_850V3.1">
    <property type="protein sequence ID" value="PAC:32909387.CDS.1"/>
    <property type="gene ID" value="Pp3c24_850"/>
</dbReference>
<dbReference type="GO" id="GO:0006310">
    <property type="term" value="P:DNA recombination"/>
    <property type="evidence" value="ECO:0007669"/>
    <property type="project" value="UniProtKB-KW"/>
</dbReference>
<organism evidence="10">
    <name type="scientific">Physcomitrium patens</name>
    <name type="common">Spreading-leaved earth moss</name>
    <name type="synonym">Physcomitrella patens</name>
    <dbReference type="NCBI Taxonomy" id="3218"/>
    <lineage>
        <taxon>Eukaryota</taxon>
        <taxon>Viridiplantae</taxon>
        <taxon>Streptophyta</taxon>
        <taxon>Embryophyta</taxon>
        <taxon>Bryophyta</taxon>
        <taxon>Bryophytina</taxon>
        <taxon>Bryopsida</taxon>
        <taxon>Funariidae</taxon>
        <taxon>Funariales</taxon>
        <taxon>Funariaceae</taxon>
        <taxon>Physcomitrium</taxon>
    </lineage>
</organism>
<dbReference type="InterPro" id="IPR039537">
    <property type="entry name" value="Retrotran_Ty1/copia-like"/>
</dbReference>
<dbReference type="EnsemblPlants" id="Pp3c24_850V3.1">
    <property type="protein sequence ID" value="PAC:32909387.CDS.1"/>
    <property type="gene ID" value="Pp3c24_850"/>
</dbReference>
<keyword evidence="8" id="KW-0808">Transferase</keyword>
<evidence type="ECO:0000256" key="9">
    <source>
        <dbReference type="ARBA" id="ARBA00023172"/>
    </source>
</evidence>
<evidence type="ECO:0000256" key="6">
    <source>
        <dbReference type="ARBA" id="ARBA00022908"/>
    </source>
</evidence>
<reference evidence="10 12" key="1">
    <citation type="journal article" date="2008" name="Science">
        <title>The Physcomitrella genome reveals evolutionary insights into the conquest of land by plants.</title>
        <authorList>
            <person name="Rensing S."/>
            <person name="Lang D."/>
            <person name="Zimmer A."/>
            <person name="Terry A."/>
            <person name="Salamov A."/>
            <person name="Shapiro H."/>
            <person name="Nishiyama T."/>
            <person name="Perroud P.-F."/>
            <person name="Lindquist E."/>
            <person name="Kamisugi Y."/>
            <person name="Tanahashi T."/>
            <person name="Sakakibara K."/>
            <person name="Fujita T."/>
            <person name="Oishi K."/>
            <person name="Shin-I T."/>
            <person name="Kuroki Y."/>
            <person name="Toyoda A."/>
            <person name="Suzuki Y."/>
            <person name="Hashimoto A."/>
            <person name="Yamaguchi K."/>
            <person name="Sugano A."/>
            <person name="Kohara Y."/>
            <person name="Fujiyama A."/>
            <person name="Anterola A."/>
            <person name="Aoki S."/>
            <person name="Ashton N."/>
            <person name="Barbazuk W.B."/>
            <person name="Barker E."/>
            <person name="Bennetzen J."/>
            <person name="Bezanilla M."/>
            <person name="Blankenship R."/>
            <person name="Cho S.H."/>
            <person name="Dutcher S."/>
            <person name="Estelle M."/>
            <person name="Fawcett J.A."/>
            <person name="Gundlach H."/>
            <person name="Hanada K."/>
            <person name="Heyl A."/>
            <person name="Hicks K.A."/>
            <person name="Hugh J."/>
            <person name="Lohr M."/>
            <person name="Mayer K."/>
            <person name="Melkozernov A."/>
            <person name="Murata T."/>
            <person name="Nelson D."/>
            <person name="Pils B."/>
            <person name="Prigge M."/>
            <person name="Reiss B."/>
            <person name="Renner T."/>
            <person name="Rombauts S."/>
            <person name="Rushton P."/>
            <person name="Sanderfoot A."/>
            <person name="Schween G."/>
            <person name="Shiu S.-H."/>
            <person name="Stueber K."/>
            <person name="Theodoulou F.L."/>
            <person name="Tu H."/>
            <person name="Van de Peer Y."/>
            <person name="Verrier P.J."/>
            <person name="Waters E."/>
            <person name="Wood A."/>
            <person name="Yang L."/>
            <person name="Cove D."/>
            <person name="Cuming A."/>
            <person name="Hasebe M."/>
            <person name="Lucas S."/>
            <person name="Mishler D.B."/>
            <person name="Reski R."/>
            <person name="Grigoriev I."/>
            <person name="Quatrano R.S."/>
            <person name="Boore J.L."/>
        </authorList>
    </citation>
    <scope>NUCLEOTIDE SEQUENCE [LARGE SCALE GENOMIC DNA]</scope>
    <source>
        <strain evidence="11 12">cv. Gransden 2004</strain>
    </source>
</reference>
<reference evidence="11" key="3">
    <citation type="submission" date="2020-12" db="UniProtKB">
        <authorList>
            <consortium name="EnsemblPlants"/>
        </authorList>
    </citation>
    <scope>IDENTIFICATION</scope>
</reference>
<name>A0A2K1IF38_PHYPA</name>
<evidence type="ECO:0000313" key="10">
    <source>
        <dbReference type="EMBL" id="PNR27890.1"/>
    </source>
</evidence>